<proteinExistence type="predicted"/>
<dbReference type="AlphaFoldDB" id="A0A2N9GUG1"/>
<reference evidence="1" key="1">
    <citation type="submission" date="2018-02" db="EMBL/GenBank/DDBJ databases">
        <authorList>
            <person name="Cohen D.B."/>
            <person name="Kent A.D."/>
        </authorList>
    </citation>
    <scope>NUCLEOTIDE SEQUENCE</scope>
</reference>
<protein>
    <submittedName>
        <fullName evidence="1">Uncharacterized protein</fullName>
    </submittedName>
</protein>
<accession>A0A2N9GUG1</accession>
<dbReference type="EMBL" id="OIVN01002735">
    <property type="protein sequence ID" value="SPD06027.1"/>
    <property type="molecule type" value="Genomic_DNA"/>
</dbReference>
<gene>
    <name evidence="1" type="ORF">FSB_LOCUS33909</name>
</gene>
<evidence type="ECO:0000313" key="1">
    <source>
        <dbReference type="EMBL" id="SPD06027.1"/>
    </source>
</evidence>
<name>A0A2N9GUG1_FAGSY</name>
<organism evidence="1">
    <name type="scientific">Fagus sylvatica</name>
    <name type="common">Beechnut</name>
    <dbReference type="NCBI Taxonomy" id="28930"/>
    <lineage>
        <taxon>Eukaryota</taxon>
        <taxon>Viridiplantae</taxon>
        <taxon>Streptophyta</taxon>
        <taxon>Embryophyta</taxon>
        <taxon>Tracheophyta</taxon>
        <taxon>Spermatophyta</taxon>
        <taxon>Magnoliopsida</taxon>
        <taxon>eudicotyledons</taxon>
        <taxon>Gunneridae</taxon>
        <taxon>Pentapetalae</taxon>
        <taxon>rosids</taxon>
        <taxon>fabids</taxon>
        <taxon>Fagales</taxon>
        <taxon>Fagaceae</taxon>
        <taxon>Fagus</taxon>
    </lineage>
</organism>
<sequence>MHSNGESRLTIEKGQFMDDMENWCPKVHMGKIIGAFHQGTKTDECLQAWGRLNTMVAPA</sequence>